<feature type="compositionally biased region" description="Basic and acidic residues" evidence="2">
    <location>
        <begin position="98"/>
        <end position="114"/>
    </location>
</feature>
<evidence type="ECO:0000313" key="4">
    <source>
        <dbReference type="EMBL" id="SGY39125.1"/>
    </source>
</evidence>
<evidence type="ECO:0000256" key="2">
    <source>
        <dbReference type="SAM" id="MobiDB-lite"/>
    </source>
</evidence>
<keyword evidence="1" id="KW-0234">DNA repair</keyword>
<feature type="region of interest" description="Disordered" evidence="2">
    <location>
        <begin position="28"/>
        <end position="54"/>
    </location>
</feature>
<keyword evidence="1" id="KW-0547">Nucleotide-binding</keyword>
<organism evidence="4 5">
    <name type="scientific">Microbotryum silenes-dioicae</name>
    <dbReference type="NCBI Taxonomy" id="796604"/>
    <lineage>
        <taxon>Eukaryota</taxon>
        <taxon>Fungi</taxon>
        <taxon>Dikarya</taxon>
        <taxon>Basidiomycota</taxon>
        <taxon>Pucciniomycotina</taxon>
        <taxon>Microbotryomycetes</taxon>
        <taxon>Microbotryales</taxon>
        <taxon>Microbotryaceae</taxon>
        <taxon>Microbotryum</taxon>
    </lineage>
</organism>
<comment type="similarity">
    <text evidence="1">Belongs to the helicase family.</text>
</comment>
<proteinExistence type="inferred from homology"/>
<keyword evidence="1" id="KW-0347">Helicase</keyword>
<dbReference type="EC" id="5.6.2.3" evidence="1"/>
<keyword evidence="1" id="KW-0067">ATP-binding</keyword>
<keyword evidence="1" id="KW-0233">DNA recombination</keyword>
<dbReference type="GO" id="GO:0043139">
    <property type="term" value="F:5'-3' DNA helicase activity"/>
    <property type="evidence" value="ECO:0007669"/>
    <property type="project" value="UniProtKB-EC"/>
</dbReference>
<keyword evidence="1" id="KW-0227">DNA damage</keyword>
<reference evidence="4 5" key="1">
    <citation type="submission" date="2016-11" db="EMBL/GenBank/DDBJ databases">
        <authorList>
            <person name="Jaros S."/>
            <person name="Januszkiewicz K."/>
            <person name="Wedrychowicz H."/>
        </authorList>
    </citation>
    <scope>NUCLEOTIDE SEQUENCE [LARGE SCALE GENOMIC DNA]</scope>
</reference>
<accession>A0A2X0P3M4</accession>
<dbReference type="GO" id="GO:0000723">
    <property type="term" value="P:telomere maintenance"/>
    <property type="evidence" value="ECO:0007669"/>
    <property type="project" value="InterPro"/>
</dbReference>
<dbReference type="GO" id="GO:0005524">
    <property type="term" value="F:ATP binding"/>
    <property type="evidence" value="ECO:0007669"/>
    <property type="project" value="UniProtKB-KW"/>
</dbReference>
<dbReference type="Pfam" id="PF05970">
    <property type="entry name" value="PIF1"/>
    <property type="match status" value="1"/>
</dbReference>
<dbReference type="EMBL" id="FQNC01000042">
    <property type="protein sequence ID" value="SGY39125.1"/>
    <property type="molecule type" value="Genomic_DNA"/>
</dbReference>
<gene>
    <name evidence="4" type="primary">BQ5605_C003g02151</name>
    <name evidence="4" type="ORF">BQ5605_C003G02151</name>
</gene>
<name>A0A2X0P3M4_9BASI</name>
<dbReference type="GO" id="GO:0016887">
    <property type="term" value="F:ATP hydrolysis activity"/>
    <property type="evidence" value="ECO:0007669"/>
    <property type="project" value="RHEA"/>
</dbReference>
<dbReference type="GO" id="GO:0006281">
    <property type="term" value="P:DNA repair"/>
    <property type="evidence" value="ECO:0007669"/>
    <property type="project" value="UniProtKB-KW"/>
</dbReference>
<protein>
    <recommendedName>
        <fullName evidence="1">ATP-dependent DNA helicase</fullName>
        <ecNumber evidence="1">5.6.2.3</ecNumber>
    </recommendedName>
</protein>
<comment type="catalytic activity">
    <reaction evidence="1">
        <text>ATP + H2O = ADP + phosphate + H(+)</text>
        <dbReference type="Rhea" id="RHEA:13065"/>
        <dbReference type="ChEBI" id="CHEBI:15377"/>
        <dbReference type="ChEBI" id="CHEBI:15378"/>
        <dbReference type="ChEBI" id="CHEBI:30616"/>
        <dbReference type="ChEBI" id="CHEBI:43474"/>
        <dbReference type="ChEBI" id="CHEBI:456216"/>
        <dbReference type="EC" id="5.6.2.3"/>
    </reaction>
</comment>
<comment type="cofactor">
    <cofactor evidence="1">
        <name>Mg(2+)</name>
        <dbReference type="ChEBI" id="CHEBI:18420"/>
    </cofactor>
</comment>
<evidence type="ECO:0000256" key="1">
    <source>
        <dbReference type="RuleBase" id="RU363044"/>
    </source>
</evidence>
<sequence>MSILPSAHAGRIDFVRLRIRVIGTLNDESRQKKKKKKRSVNCGSPSRGRSSTARFGGVTVAMAGDPKQCFPVISKSSPTQIVDTCIMNADFCGDLSVSDKHASSGRGKPHDRNGTGKGTGLCRLALRSSELETGRQTKQKPIALPRELLLPATTRNSSGLIRHVYPVPVLELDNMSIGEEVEYFRERAKLGVDHINNMVLDLLPRRYRWTTARILIVARRLGGLKASNDIVNEKGSSKSVPVRSHTVLRRTLPLPHQHRRIILLPEDLGHNNCGDSGKGSKMILSIDHLHPSQRPLSTLSRSDDLTVRNLRKRVQFAHGDIHPPHSHRLHCVHCREPTLDTT</sequence>
<feature type="compositionally biased region" description="Polar residues" evidence="2">
    <location>
        <begin position="41"/>
        <end position="53"/>
    </location>
</feature>
<keyword evidence="5" id="KW-1185">Reference proteome</keyword>
<feature type="domain" description="DNA helicase Pif1-like DEAD-box helicase" evidence="3">
    <location>
        <begin position="52"/>
        <end position="89"/>
    </location>
</feature>
<dbReference type="AlphaFoldDB" id="A0A2X0P3M4"/>
<feature type="region of interest" description="Disordered" evidence="2">
    <location>
        <begin position="98"/>
        <end position="120"/>
    </location>
</feature>
<evidence type="ECO:0000259" key="3">
    <source>
        <dbReference type="Pfam" id="PF05970"/>
    </source>
</evidence>
<evidence type="ECO:0000313" key="5">
    <source>
        <dbReference type="Proteomes" id="UP000249464"/>
    </source>
</evidence>
<dbReference type="Proteomes" id="UP000249464">
    <property type="component" value="Unassembled WGS sequence"/>
</dbReference>
<keyword evidence="1" id="KW-0378">Hydrolase</keyword>
<dbReference type="GO" id="GO:0006310">
    <property type="term" value="P:DNA recombination"/>
    <property type="evidence" value="ECO:0007669"/>
    <property type="project" value="UniProtKB-KW"/>
</dbReference>
<dbReference type="InterPro" id="IPR010285">
    <property type="entry name" value="DNA_helicase_pif1-like_DEAD"/>
</dbReference>